<keyword evidence="6" id="KW-1185">Reference proteome</keyword>
<proteinExistence type="predicted"/>
<organism evidence="5 6">
    <name type="scientific">Thermosporothrix hazakensis</name>
    <dbReference type="NCBI Taxonomy" id="644383"/>
    <lineage>
        <taxon>Bacteria</taxon>
        <taxon>Bacillati</taxon>
        <taxon>Chloroflexota</taxon>
        <taxon>Ktedonobacteria</taxon>
        <taxon>Ktedonobacterales</taxon>
        <taxon>Thermosporotrichaceae</taxon>
        <taxon>Thermosporothrix</taxon>
    </lineage>
</organism>
<evidence type="ECO:0000259" key="4">
    <source>
        <dbReference type="Pfam" id="PF00578"/>
    </source>
</evidence>
<dbReference type="PANTHER" id="PTHR43110">
    <property type="entry name" value="THIOL PEROXIDASE"/>
    <property type="match status" value="1"/>
</dbReference>
<keyword evidence="1 5" id="KW-0560">Oxidoreductase</keyword>
<dbReference type="PANTHER" id="PTHR43110:SF1">
    <property type="entry name" value="THIOL PEROXIDASE"/>
    <property type="match status" value="1"/>
</dbReference>
<evidence type="ECO:0000256" key="3">
    <source>
        <dbReference type="ARBA" id="ARBA00023284"/>
    </source>
</evidence>
<feature type="domain" description="Alkyl hydroperoxide reductase subunit C/ Thiol specific antioxidant" evidence="4">
    <location>
        <begin position="27"/>
        <end position="154"/>
    </location>
</feature>
<evidence type="ECO:0000256" key="1">
    <source>
        <dbReference type="ARBA" id="ARBA00022559"/>
    </source>
</evidence>
<dbReference type="AlphaFoldDB" id="A0A326UB43"/>
<accession>A0A326UB43</accession>
<sequence>MADCIERRHGAYRNTECLTVVGRMLQVGDFVPDCTLEYLDLIDMVVRQTRLTDSQGMIRLLSIVNSLERQPCHDETLHWEKLRDKLPAGACIFTVSMDLPYSQARWQAMHGVIHQTLSAWRNEQFGHAFGVWLKEWRLLQRAVLVIDQENRVVYTEYIRDQMKEPDYQAALDAVLGVVFAKSESFGSVKDI</sequence>
<dbReference type="RefSeq" id="WP_111320161.1">
    <property type="nucleotide sequence ID" value="NZ_BIFX01000001.1"/>
</dbReference>
<dbReference type="Pfam" id="PF00578">
    <property type="entry name" value="AhpC-TSA"/>
    <property type="match status" value="1"/>
</dbReference>
<dbReference type="GO" id="GO:0004601">
    <property type="term" value="F:peroxidase activity"/>
    <property type="evidence" value="ECO:0007669"/>
    <property type="project" value="UniProtKB-KW"/>
</dbReference>
<dbReference type="InterPro" id="IPR036249">
    <property type="entry name" value="Thioredoxin-like_sf"/>
</dbReference>
<gene>
    <name evidence="5" type="ORF">EI42_01361</name>
</gene>
<dbReference type="EMBL" id="QKUF01000003">
    <property type="protein sequence ID" value="PZW32819.1"/>
    <property type="molecule type" value="Genomic_DNA"/>
</dbReference>
<dbReference type="OrthoDB" id="9781543at2"/>
<dbReference type="Proteomes" id="UP000248806">
    <property type="component" value="Unassembled WGS sequence"/>
</dbReference>
<dbReference type="InterPro" id="IPR000866">
    <property type="entry name" value="AhpC/TSA"/>
</dbReference>
<evidence type="ECO:0000313" key="6">
    <source>
        <dbReference type="Proteomes" id="UP000248806"/>
    </source>
</evidence>
<name>A0A326UB43_THEHA</name>
<dbReference type="SUPFAM" id="SSF52833">
    <property type="entry name" value="Thioredoxin-like"/>
    <property type="match status" value="1"/>
</dbReference>
<comment type="caution">
    <text evidence="5">The sequence shown here is derived from an EMBL/GenBank/DDBJ whole genome shotgun (WGS) entry which is preliminary data.</text>
</comment>
<keyword evidence="3" id="KW-0676">Redox-active center</keyword>
<keyword evidence="1 5" id="KW-0575">Peroxidase</keyword>
<evidence type="ECO:0000256" key="2">
    <source>
        <dbReference type="ARBA" id="ARBA00022862"/>
    </source>
</evidence>
<keyword evidence="2" id="KW-0049">Antioxidant</keyword>
<dbReference type="Gene3D" id="3.40.30.10">
    <property type="entry name" value="Glutaredoxin"/>
    <property type="match status" value="1"/>
</dbReference>
<evidence type="ECO:0000313" key="5">
    <source>
        <dbReference type="EMBL" id="PZW32819.1"/>
    </source>
</evidence>
<reference evidence="5 6" key="1">
    <citation type="submission" date="2018-06" db="EMBL/GenBank/DDBJ databases">
        <title>Genomic Encyclopedia of Archaeal and Bacterial Type Strains, Phase II (KMG-II): from individual species to whole genera.</title>
        <authorList>
            <person name="Goeker M."/>
        </authorList>
    </citation>
    <scope>NUCLEOTIDE SEQUENCE [LARGE SCALE GENOMIC DNA]</scope>
    <source>
        <strain evidence="5 6">ATCC BAA-1881</strain>
    </source>
</reference>
<dbReference type="InterPro" id="IPR050455">
    <property type="entry name" value="Tpx_Peroxidase_subfamily"/>
</dbReference>
<protein>
    <submittedName>
        <fullName evidence="5">Thiol peroxidase, atypical 2-Cys peroxiredoxin</fullName>
    </submittedName>
</protein>